<accession>A0A090ZH27</accession>
<dbReference type="Proteomes" id="UP000029389">
    <property type="component" value="Unassembled WGS sequence"/>
</dbReference>
<dbReference type="RefSeq" id="WP_052109624.1">
    <property type="nucleotide sequence ID" value="NZ_JMQC01000008.1"/>
</dbReference>
<dbReference type="SUPFAM" id="SSF88713">
    <property type="entry name" value="Glycoside hydrolase/deacetylase"/>
    <property type="match status" value="1"/>
</dbReference>
<dbReference type="PANTHER" id="PTHR10587:SF80">
    <property type="entry name" value="CHITOOLIGOSACCHARIDE DEACETYLASE"/>
    <property type="match status" value="1"/>
</dbReference>
<comment type="caution">
    <text evidence="2">The sequence shown here is derived from an EMBL/GenBank/DDBJ whole genome shotgun (WGS) entry which is preliminary data.</text>
</comment>
<organism evidence="2 3">
    <name type="scientific">Bacillus clarus</name>
    <dbReference type="NCBI Taxonomy" id="2338372"/>
    <lineage>
        <taxon>Bacteria</taxon>
        <taxon>Bacillati</taxon>
        <taxon>Bacillota</taxon>
        <taxon>Bacilli</taxon>
        <taxon>Bacillales</taxon>
        <taxon>Bacillaceae</taxon>
        <taxon>Bacillus</taxon>
        <taxon>Bacillus cereus group</taxon>
    </lineage>
</organism>
<dbReference type="PANTHER" id="PTHR10587">
    <property type="entry name" value="GLYCOSYL TRANSFERASE-RELATED"/>
    <property type="match status" value="1"/>
</dbReference>
<reference evidence="2 3" key="1">
    <citation type="submission" date="2014-04" db="EMBL/GenBank/DDBJ databases">
        <authorList>
            <person name="Bishop-Lilly K.A."/>
            <person name="Broomall S.M."/>
            <person name="Chain P.S."/>
            <person name="Chertkov O."/>
            <person name="Coyne S.R."/>
            <person name="Daligault H.E."/>
            <person name="Davenport K.W."/>
            <person name="Erkkila T."/>
            <person name="Frey K.G."/>
            <person name="Gibbons H.S."/>
            <person name="Gu W."/>
            <person name="Jaissle J."/>
            <person name="Johnson S.L."/>
            <person name="Koroleva G.I."/>
            <person name="Ladner J.T."/>
            <person name="Lo C.-C."/>
            <person name="Minogue T.D."/>
            <person name="Munk C."/>
            <person name="Palacios G.F."/>
            <person name="Redden C.L."/>
            <person name="Rosenzweig C.N."/>
            <person name="Scholz M.B."/>
            <person name="Teshima H."/>
            <person name="Xu Y."/>
        </authorList>
    </citation>
    <scope>NUCLEOTIDE SEQUENCE [LARGE SCALE GENOMIC DNA]</scope>
    <source>
        <strain evidence="2 3">BHP</strain>
    </source>
</reference>
<evidence type="ECO:0000313" key="3">
    <source>
        <dbReference type="Proteomes" id="UP000029389"/>
    </source>
</evidence>
<dbReference type="PROSITE" id="PS51677">
    <property type="entry name" value="NODB"/>
    <property type="match status" value="1"/>
</dbReference>
<dbReference type="GO" id="GO:0005975">
    <property type="term" value="P:carbohydrate metabolic process"/>
    <property type="evidence" value="ECO:0007669"/>
    <property type="project" value="InterPro"/>
</dbReference>
<keyword evidence="2" id="KW-0378">Hydrolase</keyword>
<protein>
    <submittedName>
        <fullName evidence="2">Glycosyl hydrolase 57 family protein</fullName>
    </submittedName>
</protein>
<dbReference type="PATRIC" id="fig|1405.8.peg.4889"/>
<dbReference type="GO" id="GO:0016810">
    <property type="term" value="F:hydrolase activity, acting on carbon-nitrogen (but not peptide) bonds"/>
    <property type="evidence" value="ECO:0007669"/>
    <property type="project" value="InterPro"/>
</dbReference>
<dbReference type="InterPro" id="IPR002509">
    <property type="entry name" value="NODB_dom"/>
</dbReference>
<dbReference type="InterPro" id="IPR050248">
    <property type="entry name" value="Polysacc_deacetylase_ArnD"/>
</dbReference>
<dbReference type="EMBL" id="JMQC01000008">
    <property type="protein sequence ID" value="KFN03541.1"/>
    <property type="molecule type" value="Genomic_DNA"/>
</dbReference>
<dbReference type="Gene3D" id="3.20.20.370">
    <property type="entry name" value="Glycoside hydrolase/deacetylase"/>
    <property type="match status" value="1"/>
</dbReference>
<sequence>MINNVENQFEKIAEMTTIYNKWNDSNRTQRYLLEPTFCGNPNIRMVSFMVNVAWGNQYLFELLKIMQRYNCNVTFFLEGLWAHMYPYLAKEIRDAGHEIGNHAYSHADMRGLTEEYIIWEVRHTNAVIFKELGIKPSLFTPPYATYNERIVKIVAQEGMNTVLSSIDTQDWNTNDPDKIINKVNSDLKNGSIILIHPTEVIINALPTIIRNIEEHSVRIGKISDIIS</sequence>
<dbReference type="AlphaFoldDB" id="A0A090ZH27"/>
<proteinExistence type="predicted"/>
<dbReference type="InterPro" id="IPR011330">
    <property type="entry name" value="Glyco_hydro/deAcase_b/a-brl"/>
</dbReference>
<evidence type="ECO:0000259" key="1">
    <source>
        <dbReference type="PROSITE" id="PS51677"/>
    </source>
</evidence>
<gene>
    <name evidence="2" type="ORF">DJ93_4753</name>
</gene>
<name>A0A090ZH27_9BACI</name>
<evidence type="ECO:0000313" key="2">
    <source>
        <dbReference type="EMBL" id="KFN03541.1"/>
    </source>
</evidence>
<feature type="domain" description="NodB homology" evidence="1">
    <location>
        <begin position="44"/>
        <end position="220"/>
    </location>
</feature>
<dbReference type="Pfam" id="PF01522">
    <property type="entry name" value="Polysacc_deac_1"/>
    <property type="match status" value="1"/>
</dbReference>
<dbReference type="GO" id="GO:0016020">
    <property type="term" value="C:membrane"/>
    <property type="evidence" value="ECO:0007669"/>
    <property type="project" value="TreeGrafter"/>
</dbReference>